<keyword evidence="1" id="KW-0812">Transmembrane</keyword>
<accession>A0A0B1ZTZ8</accession>
<keyword evidence="1" id="KW-1133">Transmembrane helix</keyword>
<name>A0A0B1ZTZ8_9SPHN</name>
<dbReference type="OrthoDB" id="9812349at2"/>
<evidence type="ECO:0000256" key="1">
    <source>
        <dbReference type="SAM" id="Phobius"/>
    </source>
</evidence>
<feature type="transmembrane region" description="Helical" evidence="1">
    <location>
        <begin position="24"/>
        <end position="43"/>
    </location>
</feature>
<feature type="transmembrane region" description="Helical" evidence="1">
    <location>
        <begin position="99"/>
        <end position="125"/>
    </location>
</feature>
<gene>
    <name evidence="2" type="ORF">LK12_07425</name>
</gene>
<dbReference type="Proteomes" id="UP000031057">
    <property type="component" value="Unassembled WGS sequence"/>
</dbReference>
<dbReference type="AlphaFoldDB" id="A0A0B1ZTZ8"/>
<dbReference type="PANTHER" id="PTHR34980">
    <property type="entry name" value="INNER MEMBRANE PROTEIN-RELATED-RELATED"/>
    <property type="match status" value="1"/>
</dbReference>
<proteinExistence type="predicted"/>
<feature type="transmembrane region" description="Helical" evidence="1">
    <location>
        <begin position="63"/>
        <end position="87"/>
    </location>
</feature>
<dbReference type="EMBL" id="JTDI01000002">
    <property type="protein sequence ID" value="KHK92592.1"/>
    <property type="molecule type" value="Genomic_DNA"/>
</dbReference>
<dbReference type="STRING" id="1348853.LK12_07425"/>
<dbReference type="GO" id="GO:0005886">
    <property type="term" value="C:plasma membrane"/>
    <property type="evidence" value="ECO:0007669"/>
    <property type="project" value="TreeGrafter"/>
</dbReference>
<organism evidence="2 3">
    <name type="scientific">Novosphingobium malaysiense</name>
    <dbReference type="NCBI Taxonomy" id="1348853"/>
    <lineage>
        <taxon>Bacteria</taxon>
        <taxon>Pseudomonadati</taxon>
        <taxon>Pseudomonadota</taxon>
        <taxon>Alphaproteobacteria</taxon>
        <taxon>Sphingomonadales</taxon>
        <taxon>Sphingomonadaceae</taxon>
        <taxon>Novosphingobium</taxon>
    </lineage>
</organism>
<dbReference type="InterPro" id="IPR008523">
    <property type="entry name" value="DUF805"/>
</dbReference>
<sequence>MLEHMITPFYRYADFTGRSRRREFWSFALLHLVITSVLVSLAISTGFSYRVLLQRAEFGGSLGVAAIAFFGILAMYALAVLVPTVAVNVRRLHDRDLSGWWCLGFVVLGAVPLLGWIGNVAYLVLMAMPGTEGANRYGNDPRDPEVPEIFV</sequence>
<protein>
    <submittedName>
        <fullName evidence="2">Membrane protein</fullName>
    </submittedName>
</protein>
<evidence type="ECO:0000313" key="2">
    <source>
        <dbReference type="EMBL" id="KHK92592.1"/>
    </source>
</evidence>
<dbReference type="RefSeq" id="WP_039281182.1">
    <property type="nucleotide sequence ID" value="NZ_JTDI01000002.1"/>
</dbReference>
<keyword evidence="1" id="KW-0472">Membrane</keyword>
<dbReference type="Pfam" id="PF05656">
    <property type="entry name" value="DUF805"/>
    <property type="match status" value="1"/>
</dbReference>
<keyword evidence="3" id="KW-1185">Reference proteome</keyword>
<evidence type="ECO:0000313" key="3">
    <source>
        <dbReference type="Proteomes" id="UP000031057"/>
    </source>
</evidence>
<comment type="caution">
    <text evidence="2">The sequence shown here is derived from an EMBL/GenBank/DDBJ whole genome shotgun (WGS) entry which is preliminary data.</text>
</comment>
<reference evidence="2 3" key="1">
    <citation type="submission" date="2014-10" db="EMBL/GenBank/DDBJ databases">
        <title>Genome sequence of Novosphingobium malaysiense MUSC 273(T).</title>
        <authorList>
            <person name="Lee L.-H."/>
        </authorList>
    </citation>
    <scope>NUCLEOTIDE SEQUENCE [LARGE SCALE GENOMIC DNA]</scope>
    <source>
        <strain evidence="2 3">MUSC 273</strain>
    </source>
</reference>
<dbReference type="PANTHER" id="PTHR34980:SF2">
    <property type="entry name" value="INNER MEMBRANE PROTEIN YHAH-RELATED"/>
    <property type="match status" value="1"/>
</dbReference>